<dbReference type="STRING" id="106549.A0A540LSC4"/>
<name>A0A540LSC4_MALBA</name>
<sequence length="436" mass="48226">MNHSQDDPEFHLPSHFLTDDVVLHCNMGDSNKDHSFRRNCVESCVSFPTEFPYEFDSSDSYSALNSPVESVVSSTETEGGSSSSDEEDFLAGLTRRLVQSSLQPAHQTQKLSVPAAFPKENPEWVMSGSPQSTLSGIGSWSSNGSPTGPSSQVPSPPTTPFGAQNDIWELIYAAAGQVARLKMTNSLGGATEFGGNHGRGGLLGPPRIPSPPRHSGPGLCSNQSFTQFHHVRQDKQVNHLPWSAQPHQPAQLHPQHNHQQQIQNRGRNIVGYERCEHGVNFPQSTWPPLQVQHNHHHHHHHPHHQHPHHQQSQQPQRHTNAAVRPVLPNGSNIKRECAGTGVFLPRRYTNPSPPEPRKKAGCPTVLMPAKVVQALNLSFEDMNRHAPPRFTTGLAPDHEALAARRNALLTQQRLGLRTAAEGPVNHEVRLPQEWTY</sequence>
<dbReference type="PANTHER" id="PTHR33356:SF17">
    <property type="entry name" value="TPX2 CENTRAL DOMAIN-CONTAINING PROTEIN"/>
    <property type="match status" value="1"/>
</dbReference>
<organism evidence="2 3">
    <name type="scientific">Malus baccata</name>
    <name type="common">Siberian crab apple</name>
    <name type="synonym">Pyrus baccata</name>
    <dbReference type="NCBI Taxonomy" id="106549"/>
    <lineage>
        <taxon>Eukaryota</taxon>
        <taxon>Viridiplantae</taxon>
        <taxon>Streptophyta</taxon>
        <taxon>Embryophyta</taxon>
        <taxon>Tracheophyta</taxon>
        <taxon>Spermatophyta</taxon>
        <taxon>Magnoliopsida</taxon>
        <taxon>eudicotyledons</taxon>
        <taxon>Gunneridae</taxon>
        <taxon>Pentapetalae</taxon>
        <taxon>rosids</taxon>
        <taxon>fabids</taxon>
        <taxon>Rosales</taxon>
        <taxon>Rosaceae</taxon>
        <taxon>Amygdaloideae</taxon>
        <taxon>Maleae</taxon>
        <taxon>Malus</taxon>
    </lineage>
</organism>
<evidence type="ECO:0000256" key="1">
    <source>
        <dbReference type="SAM" id="MobiDB-lite"/>
    </source>
</evidence>
<feature type="compositionally biased region" description="Low complexity" evidence="1">
    <location>
        <begin position="69"/>
        <end position="83"/>
    </location>
</feature>
<evidence type="ECO:0000313" key="3">
    <source>
        <dbReference type="Proteomes" id="UP000315295"/>
    </source>
</evidence>
<accession>A0A540LSC4</accession>
<evidence type="ECO:0000313" key="2">
    <source>
        <dbReference type="EMBL" id="TQD89403.1"/>
    </source>
</evidence>
<reference evidence="2 3" key="1">
    <citation type="journal article" date="2019" name="G3 (Bethesda)">
        <title>Sequencing of a Wild Apple (Malus baccata) Genome Unravels the Differences Between Cultivated and Wild Apple Species Regarding Disease Resistance and Cold Tolerance.</title>
        <authorList>
            <person name="Chen X."/>
        </authorList>
    </citation>
    <scope>NUCLEOTIDE SEQUENCE [LARGE SCALE GENOMIC DNA]</scope>
    <source>
        <strain evidence="3">cv. Shandingzi</strain>
        <tissue evidence="2">Leaves</tissue>
    </source>
</reference>
<dbReference type="PANTHER" id="PTHR33356">
    <property type="entry name" value="TIP41-LIKE PROTEIN"/>
    <property type="match status" value="1"/>
</dbReference>
<dbReference type="EMBL" id="VIEB01000479">
    <property type="protein sequence ID" value="TQD89403.1"/>
    <property type="molecule type" value="Genomic_DNA"/>
</dbReference>
<gene>
    <name evidence="2" type="ORF">C1H46_025046</name>
</gene>
<feature type="region of interest" description="Disordered" evidence="1">
    <location>
        <begin position="192"/>
        <end position="223"/>
    </location>
</feature>
<proteinExistence type="predicted"/>
<comment type="caution">
    <text evidence="2">The sequence shown here is derived from an EMBL/GenBank/DDBJ whole genome shotgun (WGS) entry which is preliminary data.</text>
</comment>
<feature type="region of interest" description="Disordered" evidence="1">
    <location>
        <begin position="286"/>
        <end position="319"/>
    </location>
</feature>
<protein>
    <submittedName>
        <fullName evidence="2">Uncharacterized protein</fullName>
    </submittedName>
</protein>
<feature type="region of interest" description="Disordered" evidence="1">
    <location>
        <begin position="122"/>
        <end position="159"/>
    </location>
</feature>
<feature type="compositionally biased region" description="Basic residues" evidence="1">
    <location>
        <begin position="293"/>
        <end position="309"/>
    </location>
</feature>
<keyword evidence="3" id="KW-1185">Reference proteome</keyword>
<feature type="region of interest" description="Disordered" evidence="1">
    <location>
        <begin position="69"/>
        <end position="88"/>
    </location>
</feature>
<feature type="compositionally biased region" description="Gly residues" evidence="1">
    <location>
        <begin position="192"/>
        <end position="203"/>
    </location>
</feature>
<dbReference type="AlphaFoldDB" id="A0A540LSC4"/>
<dbReference type="Proteomes" id="UP000315295">
    <property type="component" value="Unassembled WGS sequence"/>
</dbReference>
<feature type="compositionally biased region" description="Polar residues" evidence="1">
    <location>
        <begin position="128"/>
        <end position="144"/>
    </location>
</feature>